<evidence type="ECO:0000259" key="3">
    <source>
        <dbReference type="PROSITE" id="PS51186"/>
    </source>
</evidence>
<dbReference type="CDD" id="cd04301">
    <property type="entry name" value="NAT_SF"/>
    <property type="match status" value="1"/>
</dbReference>
<organism evidence="4 5">
    <name type="scientific">Ditylenchus destructor</name>
    <dbReference type="NCBI Taxonomy" id="166010"/>
    <lineage>
        <taxon>Eukaryota</taxon>
        <taxon>Metazoa</taxon>
        <taxon>Ecdysozoa</taxon>
        <taxon>Nematoda</taxon>
        <taxon>Chromadorea</taxon>
        <taxon>Rhabditida</taxon>
        <taxon>Tylenchina</taxon>
        <taxon>Tylenchomorpha</taxon>
        <taxon>Sphaerularioidea</taxon>
        <taxon>Anguinidae</taxon>
        <taxon>Anguininae</taxon>
        <taxon>Ditylenchus</taxon>
    </lineage>
</organism>
<keyword evidence="5" id="KW-1185">Reference proteome</keyword>
<accession>A0AAD4NCU5</accession>
<proteinExistence type="predicted"/>
<reference evidence="4" key="1">
    <citation type="submission" date="2022-01" db="EMBL/GenBank/DDBJ databases">
        <title>Genome Sequence Resource for Two Populations of Ditylenchus destructor, the Migratory Endoparasitic Phytonematode.</title>
        <authorList>
            <person name="Zhang H."/>
            <person name="Lin R."/>
            <person name="Xie B."/>
        </authorList>
    </citation>
    <scope>NUCLEOTIDE SEQUENCE</scope>
    <source>
        <strain evidence="4">BazhouSP</strain>
    </source>
</reference>
<evidence type="ECO:0000313" key="5">
    <source>
        <dbReference type="Proteomes" id="UP001201812"/>
    </source>
</evidence>
<dbReference type="SUPFAM" id="SSF55729">
    <property type="entry name" value="Acyl-CoA N-acyltransferases (Nat)"/>
    <property type="match status" value="1"/>
</dbReference>
<dbReference type="PROSITE" id="PS51186">
    <property type="entry name" value="GNAT"/>
    <property type="match status" value="1"/>
</dbReference>
<comment type="caution">
    <text evidence="4">The sequence shown here is derived from an EMBL/GenBank/DDBJ whole genome shotgun (WGS) entry which is preliminary data.</text>
</comment>
<dbReference type="InterPro" id="IPR050832">
    <property type="entry name" value="Bact_Acetyltransf"/>
</dbReference>
<dbReference type="Pfam" id="PF00583">
    <property type="entry name" value="Acetyltransf_1"/>
    <property type="match status" value="1"/>
</dbReference>
<dbReference type="EMBL" id="JAKKPZ010000002">
    <property type="protein sequence ID" value="KAI1725810.1"/>
    <property type="molecule type" value="Genomic_DNA"/>
</dbReference>
<dbReference type="GO" id="GO:0016747">
    <property type="term" value="F:acyltransferase activity, transferring groups other than amino-acyl groups"/>
    <property type="evidence" value="ECO:0007669"/>
    <property type="project" value="InterPro"/>
</dbReference>
<feature type="domain" description="N-acetyltransferase" evidence="3">
    <location>
        <begin position="3"/>
        <end position="170"/>
    </location>
</feature>
<dbReference type="InterPro" id="IPR016181">
    <property type="entry name" value="Acyl_CoA_acyltransferase"/>
</dbReference>
<dbReference type="AlphaFoldDB" id="A0AAD4NCU5"/>
<sequence>MSVTIRRATFHDLPAIVGLLSEIVPEMNANGNFQWDSRYPNATVFQMDIEHQKLWVAVVGIDHIAGFAAITTDQEPEYAEVGWDITEIAIVTHRLAVGLRWRGLGIARKFLEQAEHEARRRNIDILRIDTNSINLTMQKLVLKLCYKYAGEIGLSFRPGLRFRCYQKKLKI</sequence>
<evidence type="ECO:0000256" key="1">
    <source>
        <dbReference type="ARBA" id="ARBA00022679"/>
    </source>
</evidence>
<gene>
    <name evidence="4" type="ORF">DdX_02490</name>
</gene>
<protein>
    <submittedName>
        <fullName evidence="4">Acetyltransferase (GNAT) family domain-containing protein</fullName>
    </submittedName>
</protein>
<dbReference type="Gene3D" id="3.40.630.30">
    <property type="match status" value="1"/>
</dbReference>
<dbReference type="Proteomes" id="UP001201812">
    <property type="component" value="Unassembled WGS sequence"/>
</dbReference>
<dbReference type="PANTHER" id="PTHR43877:SF2">
    <property type="entry name" value="AMINOALKYLPHOSPHONATE N-ACETYLTRANSFERASE-RELATED"/>
    <property type="match status" value="1"/>
</dbReference>
<dbReference type="PANTHER" id="PTHR43877">
    <property type="entry name" value="AMINOALKYLPHOSPHONATE N-ACETYLTRANSFERASE-RELATED-RELATED"/>
    <property type="match status" value="1"/>
</dbReference>
<name>A0AAD4NCU5_9BILA</name>
<evidence type="ECO:0000313" key="4">
    <source>
        <dbReference type="EMBL" id="KAI1725810.1"/>
    </source>
</evidence>
<keyword evidence="2" id="KW-0012">Acyltransferase</keyword>
<evidence type="ECO:0000256" key="2">
    <source>
        <dbReference type="ARBA" id="ARBA00023315"/>
    </source>
</evidence>
<keyword evidence="1" id="KW-0808">Transferase</keyword>
<dbReference type="InterPro" id="IPR000182">
    <property type="entry name" value="GNAT_dom"/>
</dbReference>